<sequence length="168" mass="18070">MQPVGLGRDCSILSGRSSVQSSDGRDNRHTPLTPPHFSMGIEQQAPRFPFKGLGALESSLRIPHWVSGTVVEEGLTTSDKDCEGGQPREDCGKIDLAGSGRYLEVLGNIYDERYATRDTFDKRVGAPEQILASSVDTPYLHLPPAPGAAAFDLGPSLLVPVSKGWIHS</sequence>
<accession>A0A2V5H2B7</accession>
<protein>
    <submittedName>
        <fullName evidence="2">Uncharacterized protein</fullName>
    </submittedName>
</protein>
<gene>
    <name evidence="2" type="ORF">BO99DRAFT_174293</name>
</gene>
<evidence type="ECO:0000256" key="1">
    <source>
        <dbReference type="SAM" id="MobiDB-lite"/>
    </source>
</evidence>
<dbReference type="EMBL" id="KZ825148">
    <property type="protein sequence ID" value="PYI18068.1"/>
    <property type="molecule type" value="Genomic_DNA"/>
</dbReference>
<proteinExistence type="predicted"/>
<reference evidence="2 3" key="1">
    <citation type="submission" date="2018-02" db="EMBL/GenBank/DDBJ databases">
        <title>The genomes of Aspergillus section Nigri reveals drivers in fungal speciation.</title>
        <authorList>
            <consortium name="DOE Joint Genome Institute"/>
            <person name="Vesth T.C."/>
            <person name="Nybo J."/>
            <person name="Theobald S."/>
            <person name="Brandl J."/>
            <person name="Frisvad J.C."/>
            <person name="Nielsen K.F."/>
            <person name="Lyhne E.K."/>
            <person name="Kogle M.E."/>
            <person name="Kuo A."/>
            <person name="Riley R."/>
            <person name="Clum A."/>
            <person name="Nolan M."/>
            <person name="Lipzen A."/>
            <person name="Salamov A."/>
            <person name="Henrissat B."/>
            <person name="Wiebenga A."/>
            <person name="De vries R.P."/>
            <person name="Grigoriev I.V."/>
            <person name="Mortensen U.H."/>
            <person name="Andersen M.R."/>
            <person name="Baker S.E."/>
        </authorList>
    </citation>
    <scope>NUCLEOTIDE SEQUENCE [LARGE SCALE GENOMIC DNA]</scope>
    <source>
        <strain evidence="2 3">CBS 115571</strain>
    </source>
</reference>
<organism evidence="2 3">
    <name type="scientific">Aspergillus violaceofuscus (strain CBS 115571)</name>
    <dbReference type="NCBI Taxonomy" id="1450538"/>
    <lineage>
        <taxon>Eukaryota</taxon>
        <taxon>Fungi</taxon>
        <taxon>Dikarya</taxon>
        <taxon>Ascomycota</taxon>
        <taxon>Pezizomycotina</taxon>
        <taxon>Eurotiomycetes</taxon>
        <taxon>Eurotiomycetidae</taxon>
        <taxon>Eurotiales</taxon>
        <taxon>Aspergillaceae</taxon>
        <taxon>Aspergillus</taxon>
    </lineage>
</organism>
<keyword evidence="3" id="KW-1185">Reference proteome</keyword>
<dbReference type="AlphaFoldDB" id="A0A2V5H2B7"/>
<dbReference type="Proteomes" id="UP000249829">
    <property type="component" value="Unassembled WGS sequence"/>
</dbReference>
<evidence type="ECO:0000313" key="3">
    <source>
        <dbReference type="Proteomes" id="UP000249829"/>
    </source>
</evidence>
<evidence type="ECO:0000313" key="2">
    <source>
        <dbReference type="EMBL" id="PYI18068.1"/>
    </source>
</evidence>
<feature type="region of interest" description="Disordered" evidence="1">
    <location>
        <begin position="1"/>
        <end position="39"/>
    </location>
</feature>
<name>A0A2V5H2B7_ASPV1</name>